<evidence type="ECO:0000313" key="3">
    <source>
        <dbReference type="EMBL" id="ELY38086.1"/>
    </source>
</evidence>
<accession>D8J737</accession>
<reference evidence="3 5" key="2">
    <citation type="journal article" date="2014" name="PLoS Genet.">
        <title>Phylogenetically driven sequencing of extremely halophilic archaea reveals strategies for static and dynamic osmo-response.</title>
        <authorList>
            <person name="Becker E.A."/>
            <person name="Seitzer P.M."/>
            <person name="Tritt A."/>
            <person name="Larsen D."/>
            <person name="Krusor M."/>
            <person name="Yao A.I."/>
            <person name="Wu D."/>
            <person name="Madern D."/>
            <person name="Eisen J.A."/>
            <person name="Darling A.E."/>
            <person name="Facciotti M.T."/>
        </authorList>
    </citation>
    <scope>NUCLEOTIDE SEQUENCE [LARGE SCALE GENOMIC DNA]</scope>
    <source>
        <strain evidence="3">B3</strain>
        <strain evidence="5">DSM 18796 / CECT 7217 / JCM 14584 / KCTC 4019 / B3</strain>
    </source>
</reference>
<evidence type="ECO:0000313" key="4">
    <source>
        <dbReference type="Proteomes" id="UP000000390"/>
    </source>
</evidence>
<dbReference type="OrthoDB" id="282103at2157"/>
<dbReference type="Pfam" id="PF20068">
    <property type="entry name" value="Amphi-Trp"/>
    <property type="match status" value="1"/>
</dbReference>
<dbReference type="Proteomes" id="UP000000390">
    <property type="component" value="Chromosome"/>
</dbReference>
<dbReference type="RefSeq" id="WP_008415924.1">
    <property type="nucleotide sequence ID" value="NC_014297.1"/>
</dbReference>
<evidence type="ECO:0000313" key="2">
    <source>
        <dbReference type="EMBL" id="ADJ15990.1"/>
    </source>
</evidence>
<dbReference type="NCBIfam" id="TIGR04354">
    <property type="entry name" value="amphi-Trp"/>
    <property type="match status" value="1"/>
</dbReference>
<feature type="domain" description="Amphi-Trp" evidence="1">
    <location>
        <begin position="6"/>
        <end position="80"/>
    </location>
</feature>
<dbReference type="EMBL" id="AOHV01000024">
    <property type="protein sequence ID" value="ELY38086.1"/>
    <property type="molecule type" value="Genomic_DNA"/>
</dbReference>
<dbReference type="EMBL" id="CP002062">
    <property type="protein sequence ID" value="ADJ15990.1"/>
    <property type="molecule type" value="Genomic_DNA"/>
</dbReference>
<dbReference type="eggNOG" id="arCOG04789">
    <property type="taxonomic scope" value="Archaea"/>
</dbReference>
<name>D8J737_HALJB</name>
<reference evidence="2 4" key="1">
    <citation type="journal article" date="2010" name="J. Bacteriol.">
        <title>Complete genome sequence of Halalkalicoccus jeotgali B3(T), an extremely halophilic archaeon.</title>
        <authorList>
            <person name="Roh S.W."/>
            <person name="Nam Y.D."/>
            <person name="Nam S.H."/>
            <person name="Choi S.H."/>
            <person name="Park H.S."/>
            <person name="Bae J.W."/>
        </authorList>
    </citation>
    <scope>NUCLEOTIDE SEQUENCE [LARGE SCALE GENOMIC DNA]</scope>
    <source>
        <strain evidence="2">B3</strain>
        <strain evidence="4">DSM 18796 / CECT 7217 / JCM 14584 / KCTC 4019 / B3</strain>
    </source>
</reference>
<proteinExistence type="predicted"/>
<evidence type="ECO:0000259" key="1">
    <source>
        <dbReference type="Pfam" id="PF20068"/>
    </source>
</evidence>
<dbReference type="HOGENOM" id="CLU_170796_1_0_2"/>
<dbReference type="PATRIC" id="fig|795797.18.peg.2610"/>
<dbReference type="GeneID" id="9420425"/>
<dbReference type="Proteomes" id="UP000011645">
    <property type="component" value="Unassembled WGS sequence"/>
</dbReference>
<evidence type="ECO:0000313" key="5">
    <source>
        <dbReference type="Proteomes" id="UP000011645"/>
    </source>
</evidence>
<protein>
    <recommendedName>
        <fullName evidence="1">Amphi-Trp domain-containing protein</fullName>
    </recommendedName>
</protein>
<keyword evidence="5" id="KW-1185">Reference proteome</keyword>
<dbReference type="AlphaFoldDB" id="D8J737"/>
<dbReference type="InterPro" id="IPR027598">
    <property type="entry name" value="Amphi-Trp_dom"/>
</dbReference>
<sequence length="82" mass="9058">MSDKTSYEEDLSRDEVADNLQALAREIRGEGPSDISVGNKTVELNPASVLEYDITTEERSPMLGGERQTITVTLDWAVEKAD</sequence>
<gene>
    <name evidence="2" type="ordered locus">HacjB3_13045</name>
    <name evidence="3" type="ORF">C497_08249</name>
</gene>
<organism evidence="2 4">
    <name type="scientific">Halalkalicoccus jeotgali (strain DSM 18796 / CECT 7217 / JCM 14584 / KCTC 4019 / B3)</name>
    <dbReference type="NCBI Taxonomy" id="795797"/>
    <lineage>
        <taxon>Archaea</taxon>
        <taxon>Methanobacteriati</taxon>
        <taxon>Methanobacteriota</taxon>
        <taxon>Stenosarchaea group</taxon>
        <taxon>Halobacteria</taxon>
        <taxon>Halobacteriales</taxon>
        <taxon>Halococcaceae</taxon>
        <taxon>Halalkalicoccus</taxon>
    </lineage>
</organism>
<dbReference type="KEGG" id="hje:HacjB3_13045"/>